<keyword evidence="2" id="KW-1185">Reference proteome</keyword>
<name>A0ABX5WVC9_9GAMM</name>
<evidence type="ECO:0000313" key="1">
    <source>
        <dbReference type="EMBL" id="QDO83051.1"/>
    </source>
</evidence>
<proteinExistence type="predicted"/>
<reference evidence="1 2" key="1">
    <citation type="submission" date="2019-07" db="EMBL/GenBank/DDBJ databases">
        <title>Shewanella sp. YLB-06 whole genomic sequence.</title>
        <authorList>
            <person name="Yu L."/>
        </authorList>
    </citation>
    <scope>NUCLEOTIDE SEQUENCE [LARGE SCALE GENOMIC DNA]</scope>
    <source>
        <strain evidence="1 2">YLB-06</strain>
    </source>
</reference>
<sequence length="66" mass="7602">MHLIMKSQFDDLRLNDAHEYSADDKGGKKVVKIFKDGQLIAKKIVVKRSIQYFGVTGVEDFLYHSE</sequence>
<gene>
    <name evidence="1" type="ORF">FM037_07150</name>
</gene>
<evidence type="ECO:0000313" key="2">
    <source>
        <dbReference type="Proteomes" id="UP000315947"/>
    </source>
</evidence>
<protein>
    <submittedName>
        <fullName evidence="1">Uncharacterized protein</fullName>
    </submittedName>
</protein>
<dbReference type="EMBL" id="CP041614">
    <property type="protein sequence ID" value="QDO83051.1"/>
    <property type="molecule type" value="Genomic_DNA"/>
</dbReference>
<dbReference type="Proteomes" id="UP000315947">
    <property type="component" value="Chromosome"/>
</dbReference>
<organism evidence="1 2">
    <name type="scientific">Shewanella psychropiezotolerans</name>
    <dbReference type="NCBI Taxonomy" id="2593655"/>
    <lineage>
        <taxon>Bacteria</taxon>
        <taxon>Pseudomonadati</taxon>
        <taxon>Pseudomonadota</taxon>
        <taxon>Gammaproteobacteria</taxon>
        <taxon>Alteromonadales</taxon>
        <taxon>Shewanellaceae</taxon>
        <taxon>Shewanella</taxon>
    </lineage>
</organism>
<accession>A0ABX5WVC9</accession>
<dbReference type="RefSeq" id="WP_144045434.1">
    <property type="nucleotide sequence ID" value="NZ_CP041614.1"/>
</dbReference>